<proteinExistence type="predicted"/>
<sequence>ACFEAYNIVKKTVQSMRVAEEKRNLSNNS</sequence>
<feature type="non-terminal residue" evidence="1">
    <location>
        <position position="1"/>
    </location>
</feature>
<name>X1EYA8_9ZZZZ</name>
<protein>
    <submittedName>
        <fullName evidence="1">Uncharacterized protein</fullName>
    </submittedName>
</protein>
<gene>
    <name evidence="1" type="ORF">S03H2_13587</name>
</gene>
<dbReference type="AlphaFoldDB" id="X1EYA8"/>
<accession>X1EYA8</accession>
<reference evidence="1" key="1">
    <citation type="journal article" date="2014" name="Front. Microbiol.">
        <title>High frequency of phylogenetically diverse reductive dehalogenase-homologous genes in deep subseafloor sedimentary metagenomes.</title>
        <authorList>
            <person name="Kawai M."/>
            <person name="Futagami T."/>
            <person name="Toyoda A."/>
            <person name="Takaki Y."/>
            <person name="Nishi S."/>
            <person name="Hori S."/>
            <person name="Arai W."/>
            <person name="Tsubouchi T."/>
            <person name="Morono Y."/>
            <person name="Uchiyama I."/>
            <person name="Ito T."/>
            <person name="Fujiyama A."/>
            <person name="Inagaki F."/>
            <person name="Takami H."/>
        </authorList>
    </citation>
    <scope>NUCLEOTIDE SEQUENCE</scope>
    <source>
        <strain evidence="1">Expedition CK06-06</strain>
    </source>
</reference>
<evidence type="ECO:0000313" key="1">
    <source>
        <dbReference type="EMBL" id="GAH38391.1"/>
    </source>
</evidence>
<dbReference type="EMBL" id="BARU01006893">
    <property type="protein sequence ID" value="GAH38391.1"/>
    <property type="molecule type" value="Genomic_DNA"/>
</dbReference>
<organism evidence="1">
    <name type="scientific">marine sediment metagenome</name>
    <dbReference type="NCBI Taxonomy" id="412755"/>
    <lineage>
        <taxon>unclassified sequences</taxon>
        <taxon>metagenomes</taxon>
        <taxon>ecological metagenomes</taxon>
    </lineage>
</organism>
<comment type="caution">
    <text evidence="1">The sequence shown here is derived from an EMBL/GenBank/DDBJ whole genome shotgun (WGS) entry which is preliminary data.</text>
</comment>